<dbReference type="EMBL" id="FUZZ01000001">
    <property type="protein sequence ID" value="SKD02481.1"/>
    <property type="molecule type" value="Genomic_DNA"/>
</dbReference>
<evidence type="ECO:0000313" key="1">
    <source>
        <dbReference type="EMBL" id="SKD02481.1"/>
    </source>
</evidence>
<evidence type="ECO:0000313" key="2">
    <source>
        <dbReference type="Proteomes" id="UP000190166"/>
    </source>
</evidence>
<dbReference type="RefSeq" id="WP_235015916.1">
    <property type="nucleotide sequence ID" value="NZ_FUZZ01000001.1"/>
</dbReference>
<name>A0A1T5NPP9_9BACT</name>
<reference evidence="1 2" key="1">
    <citation type="submission" date="2017-02" db="EMBL/GenBank/DDBJ databases">
        <authorList>
            <person name="Peterson S.W."/>
        </authorList>
    </citation>
    <scope>NUCLEOTIDE SEQUENCE [LARGE SCALE GENOMIC DNA]</scope>
    <source>
        <strain evidence="1 2">DSM 18108</strain>
    </source>
</reference>
<organism evidence="1 2">
    <name type="scientific">Chitinophaga ginsengisegetis</name>
    <dbReference type="NCBI Taxonomy" id="393003"/>
    <lineage>
        <taxon>Bacteria</taxon>
        <taxon>Pseudomonadati</taxon>
        <taxon>Bacteroidota</taxon>
        <taxon>Chitinophagia</taxon>
        <taxon>Chitinophagales</taxon>
        <taxon>Chitinophagaceae</taxon>
        <taxon>Chitinophaga</taxon>
    </lineage>
</organism>
<sequence length="482" mass="55434">MAEVARKIQMQHLAWRAGFGETLPVISHWESKRREKIVNKILIGPARASVTSVDVVAADDLPDYRKQKTMTPEEKKSVRQMNDQGIKDLNVSWVNAMVQSEHPLREKMSLFWHGHFACRTQNVLFNQQLLSVVRENALGNFGDLLSAVSKSPAMLQFLNNQQNRKQHPNENFAREVMELFTMGRGNYSEHDVKEAARAFTGWGFDETGTFVFRQKQHDDGVKNFLGKQGNFNGDDVLKILLEQRHTARFITAKIYQYFVSETPDEARITALSEKFYQSGYHIKSLMKEIFMADWFYSPDIIGNRIKSPVELLAGIRRTIPMTFEKEEVMLLFQRVLGQLLFYPPNVAGWPGGRNWIDSSSLMFRLRVPQVILYSQAFNVKPKELTPEMGEGANYKMTLQINDFLKRQFAKKVNANVNWDPYVAGFEKIPREKLADEIAGVLLQQPGNISRQLLEKYADSSSRENYIKTVTIDVMSTPEYQLC</sequence>
<accession>A0A1T5NPP9</accession>
<dbReference type="Proteomes" id="UP000190166">
    <property type="component" value="Unassembled WGS sequence"/>
</dbReference>
<dbReference type="STRING" id="393003.SAMN05660461_2544"/>
<protein>
    <submittedName>
        <fullName evidence="1">Uncharacterized conserved protein, DUF1800 family</fullName>
    </submittedName>
</protein>
<gene>
    <name evidence="1" type="ORF">SAMN05660461_2544</name>
</gene>
<dbReference type="AlphaFoldDB" id="A0A1T5NPP9"/>
<dbReference type="Pfam" id="PF08811">
    <property type="entry name" value="DUF1800"/>
    <property type="match status" value="1"/>
</dbReference>
<dbReference type="InterPro" id="IPR014917">
    <property type="entry name" value="DUF1800"/>
</dbReference>
<proteinExistence type="predicted"/>
<keyword evidence="2" id="KW-1185">Reference proteome</keyword>